<accession>D8U6X5</accession>
<feature type="transmembrane region" description="Helical" evidence="1">
    <location>
        <begin position="102"/>
        <end position="122"/>
    </location>
</feature>
<organism evidence="3">
    <name type="scientific">Volvox carteri f. nagariensis</name>
    <dbReference type="NCBI Taxonomy" id="3068"/>
    <lineage>
        <taxon>Eukaryota</taxon>
        <taxon>Viridiplantae</taxon>
        <taxon>Chlorophyta</taxon>
        <taxon>core chlorophytes</taxon>
        <taxon>Chlorophyceae</taxon>
        <taxon>CS clade</taxon>
        <taxon>Chlamydomonadales</taxon>
        <taxon>Volvocaceae</taxon>
        <taxon>Volvox</taxon>
    </lineage>
</organism>
<evidence type="ECO:0000313" key="2">
    <source>
        <dbReference type="EMBL" id="EFJ44590.1"/>
    </source>
</evidence>
<keyword evidence="1" id="KW-0812">Transmembrane</keyword>
<dbReference type="RefSeq" id="XP_002954440.1">
    <property type="nucleotide sequence ID" value="XM_002954394.1"/>
</dbReference>
<evidence type="ECO:0000313" key="3">
    <source>
        <dbReference type="Proteomes" id="UP000001058"/>
    </source>
</evidence>
<dbReference type="AlphaFoldDB" id="D8U6X5"/>
<gene>
    <name evidence="2" type="ORF">VOLCADRAFT_106367</name>
</gene>
<dbReference type="EMBL" id="GL378363">
    <property type="protein sequence ID" value="EFJ44590.1"/>
    <property type="molecule type" value="Genomic_DNA"/>
</dbReference>
<reference evidence="2 3" key="1">
    <citation type="journal article" date="2010" name="Science">
        <title>Genomic analysis of organismal complexity in the multicellular green alga Volvox carteri.</title>
        <authorList>
            <person name="Prochnik S.E."/>
            <person name="Umen J."/>
            <person name="Nedelcu A.M."/>
            <person name="Hallmann A."/>
            <person name="Miller S.M."/>
            <person name="Nishii I."/>
            <person name="Ferris P."/>
            <person name="Kuo A."/>
            <person name="Mitros T."/>
            <person name="Fritz-Laylin L.K."/>
            <person name="Hellsten U."/>
            <person name="Chapman J."/>
            <person name="Simakov O."/>
            <person name="Rensing S.A."/>
            <person name="Terry A."/>
            <person name="Pangilinan J."/>
            <person name="Kapitonov V."/>
            <person name="Jurka J."/>
            <person name="Salamov A."/>
            <person name="Shapiro H."/>
            <person name="Schmutz J."/>
            <person name="Grimwood J."/>
            <person name="Lindquist E."/>
            <person name="Lucas S."/>
            <person name="Grigoriev I.V."/>
            <person name="Schmitt R."/>
            <person name="Kirk D."/>
            <person name="Rokhsar D.S."/>
        </authorList>
    </citation>
    <scope>NUCLEOTIDE SEQUENCE [LARGE SCALE GENOMIC DNA]</scope>
    <source>
        <strain evidence="3">f. Nagariensis / Eve</strain>
    </source>
</reference>
<dbReference type="Proteomes" id="UP000001058">
    <property type="component" value="Unassembled WGS sequence"/>
</dbReference>
<keyword evidence="3" id="KW-1185">Reference proteome</keyword>
<keyword evidence="1" id="KW-0472">Membrane</keyword>
<dbReference type="InParanoid" id="D8U6X5"/>
<dbReference type="GeneID" id="9624585"/>
<evidence type="ECO:0000256" key="1">
    <source>
        <dbReference type="SAM" id="Phobius"/>
    </source>
</evidence>
<protein>
    <submittedName>
        <fullName evidence="2">Uncharacterized protein</fullName>
    </submittedName>
</protein>
<keyword evidence="1" id="KW-1133">Transmembrane helix</keyword>
<dbReference type="KEGG" id="vcn:VOLCADRAFT_106367"/>
<sequence>MAYKKDHTWQKNTISLAKCDLCCTSPIALYRKVRANWIQVIALNPAEREPGRSRSQKIVAIRRQAPKLRRLLIIKLTGRGWSVHSRPISPVQARTISGKATLLVAAAAALMCLSFVGVRTVLASSSGVDTTATSEEASAAGAEVTAVADGGAAIVVAEGEVVPASRRHLATACTAYTGYIAYRDIDRDGDDIGNYGSASSALAACNRNPSCVAFNSQGWAKRSATPAMPYGGLCLWVKRSSMGAYSGACAGGPPAQPTQFYPGSAIQALTDLVQDYCYSNSGAKCDEIDFMGTTNWYQEYFYDFPSLSNNTCNTQMVLTPASDAPRAASRSVLTCRPNPTSEGVCTFSPRLETASSVAVTQARGYSDQFKAGVVTKVTATFGAMEATMESTFDFAFR</sequence>
<proteinExistence type="predicted"/>
<name>D8U6X5_VOLCA</name>